<feature type="transmembrane region" description="Helical" evidence="7">
    <location>
        <begin position="21"/>
        <end position="43"/>
    </location>
</feature>
<dbReference type="GO" id="GO:0005886">
    <property type="term" value="C:plasma membrane"/>
    <property type="evidence" value="ECO:0007669"/>
    <property type="project" value="UniProtKB-SubCell"/>
</dbReference>
<evidence type="ECO:0000313" key="10">
    <source>
        <dbReference type="Proteomes" id="UP001432202"/>
    </source>
</evidence>
<dbReference type="PROSITE" id="PS00216">
    <property type="entry name" value="SUGAR_TRANSPORT_1"/>
    <property type="match status" value="1"/>
</dbReference>
<accession>A0AAX4L1Q2</accession>
<sequence length="443" mass="47940">MSKGRRDEIEINTRERIKVAIAAMVGSIVDWYDFFLAATVSAIVWPVIFFNYLAGPAALAASVITYIAGYFTRPIGAFVFGNYGDMLGRKVMLIVTLILTGGSLIGIGLTPGYAQIGILAPALILLFRLIYGFGMGGEYGGAQTIITEFSANTKWRGLWNSIVGSSLPIGNALAPLAFLVLLDTYGIKEFIAFAWRIGFYFGAVVLIVGIGLRYMISETPLFTRLKQEGRIEKSPAIKLFRKYWKILLPACFLNAPLIAVALSEAGGPIPIAFVQALKLPIQDILLAQFVGYIIGAIFTILSGLASDYIGRKTMLLLSLVTSVAISYPAWLLLRSGSLPLMILEQVLVVVFSVSLGTTSALTAFYMEIFPTRYRYSGGGFAFQVASLIGSAIAGVLYPIFLVTYKGPLNAWPIIALGNVILGIIGIIVVVTLIIETRGKQLED</sequence>
<evidence type="ECO:0000256" key="2">
    <source>
        <dbReference type="ARBA" id="ARBA00022448"/>
    </source>
</evidence>
<evidence type="ECO:0000259" key="8">
    <source>
        <dbReference type="PROSITE" id="PS50850"/>
    </source>
</evidence>
<reference evidence="9 10" key="1">
    <citation type="submission" date="2024-02" db="EMBL/GenBank/DDBJ databases">
        <title>STSV induces naive adaptation in Sulfolobus.</title>
        <authorList>
            <person name="Xiang X."/>
            <person name="Song M."/>
        </authorList>
    </citation>
    <scope>NUCLEOTIDE SEQUENCE [LARGE SCALE GENOMIC DNA]</scope>
    <source>
        <strain evidence="9 10">RT2</strain>
    </source>
</reference>
<dbReference type="Proteomes" id="UP001432202">
    <property type="component" value="Chromosome"/>
</dbReference>
<evidence type="ECO:0000313" key="9">
    <source>
        <dbReference type="EMBL" id="WWQ61148.1"/>
    </source>
</evidence>
<dbReference type="PANTHER" id="PTHR43045:SF1">
    <property type="entry name" value="SHIKIMATE TRANSPORTER"/>
    <property type="match status" value="1"/>
</dbReference>
<feature type="transmembrane region" description="Helical" evidence="7">
    <location>
        <begin position="246"/>
        <end position="265"/>
    </location>
</feature>
<keyword evidence="6 7" id="KW-0472">Membrane</keyword>
<feature type="transmembrane region" description="Helical" evidence="7">
    <location>
        <begin position="345"/>
        <end position="368"/>
    </location>
</feature>
<evidence type="ECO:0000256" key="6">
    <source>
        <dbReference type="ARBA" id="ARBA00023136"/>
    </source>
</evidence>
<gene>
    <name evidence="9" type="ORF">V6M85_03455</name>
</gene>
<keyword evidence="5 7" id="KW-1133">Transmembrane helix</keyword>
<comment type="subcellular location">
    <subcellularLocation>
        <location evidence="1">Cell membrane</location>
        <topology evidence="1">Multi-pass membrane protein</topology>
    </subcellularLocation>
</comment>
<protein>
    <submittedName>
        <fullName evidence="9">MFS transporter</fullName>
    </submittedName>
</protein>
<dbReference type="EMBL" id="CP146016">
    <property type="protein sequence ID" value="WWQ61148.1"/>
    <property type="molecule type" value="Genomic_DNA"/>
</dbReference>
<feature type="transmembrane region" description="Helical" evidence="7">
    <location>
        <begin position="313"/>
        <end position="333"/>
    </location>
</feature>
<feature type="transmembrane region" description="Helical" evidence="7">
    <location>
        <begin position="116"/>
        <end position="136"/>
    </location>
</feature>
<name>A0AAX4L1Q2_9CREN</name>
<keyword evidence="10" id="KW-1185">Reference proteome</keyword>
<dbReference type="GO" id="GO:0022857">
    <property type="term" value="F:transmembrane transporter activity"/>
    <property type="evidence" value="ECO:0007669"/>
    <property type="project" value="InterPro"/>
</dbReference>
<dbReference type="GeneID" id="89335793"/>
<proteinExistence type="predicted"/>
<evidence type="ECO:0000256" key="4">
    <source>
        <dbReference type="ARBA" id="ARBA00022692"/>
    </source>
</evidence>
<evidence type="ECO:0000256" key="1">
    <source>
        <dbReference type="ARBA" id="ARBA00004651"/>
    </source>
</evidence>
<dbReference type="InterPro" id="IPR020846">
    <property type="entry name" value="MFS_dom"/>
</dbReference>
<dbReference type="SUPFAM" id="SSF103473">
    <property type="entry name" value="MFS general substrate transporter"/>
    <property type="match status" value="1"/>
</dbReference>
<keyword evidence="3" id="KW-1003">Cell membrane</keyword>
<feature type="transmembrane region" description="Helical" evidence="7">
    <location>
        <begin position="410"/>
        <end position="434"/>
    </location>
</feature>
<dbReference type="RefSeq" id="WP_338603014.1">
    <property type="nucleotide sequence ID" value="NZ_CP146016.1"/>
</dbReference>
<dbReference type="InterPro" id="IPR036259">
    <property type="entry name" value="MFS_trans_sf"/>
</dbReference>
<feature type="domain" description="Major facilitator superfamily (MFS) profile" evidence="8">
    <location>
        <begin position="19"/>
        <end position="437"/>
    </location>
</feature>
<dbReference type="PROSITE" id="PS50850">
    <property type="entry name" value="MFS"/>
    <property type="match status" value="1"/>
</dbReference>
<organism evidence="9 10">
    <name type="scientific">Sulfolobus tengchongensis</name>
    <dbReference type="NCBI Taxonomy" id="207809"/>
    <lineage>
        <taxon>Archaea</taxon>
        <taxon>Thermoproteota</taxon>
        <taxon>Thermoprotei</taxon>
        <taxon>Sulfolobales</taxon>
        <taxon>Sulfolobaceae</taxon>
        <taxon>Sulfolobus</taxon>
    </lineage>
</organism>
<dbReference type="Gene3D" id="1.20.1250.20">
    <property type="entry name" value="MFS general substrate transporter like domains"/>
    <property type="match status" value="1"/>
</dbReference>
<keyword evidence="2" id="KW-0813">Transport</keyword>
<evidence type="ECO:0000256" key="5">
    <source>
        <dbReference type="ARBA" id="ARBA00022989"/>
    </source>
</evidence>
<feature type="transmembrane region" description="Helical" evidence="7">
    <location>
        <begin position="285"/>
        <end position="306"/>
    </location>
</feature>
<dbReference type="AlphaFoldDB" id="A0AAX4L1Q2"/>
<feature type="transmembrane region" description="Helical" evidence="7">
    <location>
        <begin position="91"/>
        <end position="110"/>
    </location>
</feature>
<feature type="transmembrane region" description="Helical" evidence="7">
    <location>
        <begin position="193"/>
        <end position="216"/>
    </location>
</feature>
<dbReference type="InterPro" id="IPR011701">
    <property type="entry name" value="MFS"/>
</dbReference>
<feature type="transmembrane region" description="Helical" evidence="7">
    <location>
        <begin position="157"/>
        <end position="181"/>
    </location>
</feature>
<evidence type="ECO:0000256" key="3">
    <source>
        <dbReference type="ARBA" id="ARBA00022475"/>
    </source>
</evidence>
<keyword evidence="4 7" id="KW-0812">Transmembrane</keyword>
<feature type="transmembrane region" description="Helical" evidence="7">
    <location>
        <begin position="49"/>
        <end position="71"/>
    </location>
</feature>
<dbReference type="PANTHER" id="PTHR43045">
    <property type="entry name" value="SHIKIMATE TRANSPORTER"/>
    <property type="match status" value="1"/>
</dbReference>
<dbReference type="Pfam" id="PF07690">
    <property type="entry name" value="MFS_1"/>
    <property type="match status" value="1"/>
</dbReference>
<feature type="transmembrane region" description="Helical" evidence="7">
    <location>
        <begin position="380"/>
        <end position="404"/>
    </location>
</feature>
<evidence type="ECO:0000256" key="7">
    <source>
        <dbReference type="SAM" id="Phobius"/>
    </source>
</evidence>
<dbReference type="InterPro" id="IPR005829">
    <property type="entry name" value="Sugar_transporter_CS"/>
</dbReference>